<gene>
    <name evidence="2" type="ORF">C1638_021675</name>
</gene>
<reference evidence="2" key="1">
    <citation type="submission" date="2018-04" db="EMBL/GenBank/DDBJ databases">
        <title>Draft Genome Sequences of Chryseobacterium lactis NCTC11390T isolated from milk, Chryseobacterium oncorhynchi 701B-08T from rainbow trout, and Chryseobacterium viscerum 687B-08T from diseased fish.</title>
        <authorList>
            <person name="Jeong J.-J."/>
            <person name="Lee Y.J."/>
            <person name="Pathiraja D."/>
            <person name="Park B."/>
            <person name="Choi I.-G."/>
            <person name="Kim K.D."/>
        </authorList>
    </citation>
    <scope>NUCLEOTIDE SEQUENCE [LARGE SCALE GENOMIC DNA]</scope>
    <source>
        <strain evidence="2">701B-08</strain>
    </source>
</reference>
<keyword evidence="3" id="KW-1185">Reference proteome</keyword>
<dbReference type="AlphaFoldDB" id="A0A316WLA3"/>
<feature type="transmembrane region" description="Helical" evidence="1">
    <location>
        <begin position="44"/>
        <end position="62"/>
    </location>
</feature>
<comment type="caution">
    <text evidence="2">The sequence shown here is derived from an EMBL/GenBank/DDBJ whole genome shotgun (WGS) entry which is preliminary data.</text>
</comment>
<organism evidence="2 3">
    <name type="scientific">Chryseobacterium oncorhynchi</name>
    <dbReference type="NCBI Taxonomy" id="741074"/>
    <lineage>
        <taxon>Bacteria</taxon>
        <taxon>Pseudomonadati</taxon>
        <taxon>Bacteroidota</taxon>
        <taxon>Flavobacteriia</taxon>
        <taxon>Flavobacteriales</taxon>
        <taxon>Weeksellaceae</taxon>
        <taxon>Chryseobacterium group</taxon>
        <taxon>Chryseobacterium</taxon>
    </lineage>
</organism>
<feature type="transmembrane region" description="Helical" evidence="1">
    <location>
        <begin position="20"/>
        <end position="38"/>
    </location>
</feature>
<name>A0A316WLA3_9FLAO</name>
<proteinExistence type="predicted"/>
<keyword evidence="1" id="KW-0812">Transmembrane</keyword>
<dbReference type="RefSeq" id="WP_109624024.1">
    <property type="nucleotide sequence ID" value="NZ_PPEI02000012.1"/>
</dbReference>
<keyword evidence="1" id="KW-1133">Transmembrane helix</keyword>
<dbReference type="Proteomes" id="UP000236182">
    <property type="component" value="Unassembled WGS sequence"/>
</dbReference>
<keyword evidence="1" id="KW-0472">Membrane</keyword>
<evidence type="ECO:0000256" key="1">
    <source>
        <dbReference type="SAM" id="Phobius"/>
    </source>
</evidence>
<evidence type="ECO:0000313" key="2">
    <source>
        <dbReference type="EMBL" id="PWN59220.1"/>
    </source>
</evidence>
<accession>A0A316WLA3</accession>
<dbReference type="EMBL" id="PPEI02000012">
    <property type="protein sequence ID" value="PWN59220.1"/>
    <property type="molecule type" value="Genomic_DNA"/>
</dbReference>
<sequence length="136" mass="15649">MKVETQERIRKIREKNLKYAVAILVGFILIVLNIIYSPTFINTTLVWVIGIALIIIILFSLSKLQQADSVIKNIFSEEFETEYKLQAQFTGIINLSTGERVEGTFSKSNIEITDLNTNISYNRKHVVSIQRQEKNK</sequence>
<evidence type="ECO:0000313" key="3">
    <source>
        <dbReference type="Proteomes" id="UP000236182"/>
    </source>
</evidence>
<protein>
    <submittedName>
        <fullName evidence="2">Uncharacterized protein</fullName>
    </submittedName>
</protein>